<accession>A0AAJ2EQB8</accession>
<evidence type="ECO:0000313" key="2">
    <source>
        <dbReference type="Proteomes" id="UP001255601"/>
    </source>
</evidence>
<evidence type="ECO:0000313" key="1">
    <source>
        <dbReference type="EMBL" id="MDR6100449.1"/>
    </source>
</evidence>
<reference evidence="1" key="1">
    <citation type="submission" date="2023-08" db="EMBL/GenBank/DDBJ databases">
        <title>Functional and genomic diversity of the sorghum phyllosphere microbiome.</title>
        <authorList>
            <person name="Shade A."/>
        </authorList>
    </citation>
    <scope>NUCLEOTIDE SEQUENCE</scope>
    <source>
        <strain evidence="1">SORGH_AS_0974</strain>
    </source>
</reference>
<dbReference type="EMBL" id="JAVIZC010000001">
    <property type="protein sequence ID" value="MDR6100449.1"/>
    <property type="molecule type" value="Genomic_DNA"/>
</dbReference>
<dbReference type="Proteomes" id="UP001255601">
    <property type="component" value="Unassembled WGS sequence"/>
</dbReference>
<dbReference type="AlphaFoldDB" id="A0AAJ2EQB8"/>
<organism evidence="1 2">
    <name type="scientific">Agrobacterium larrymoorei</name>
    <dbReference type="NCBI Taxonomy" id="160699"/>
    <lineage>
        <taxon>Bacteria</taxon>
        <taxon>Pseudomonadati</taxon>
        <taxon>Pseudomonadota</taxon>
        <taxon>Alphaproteobacteria</taxon>
        <taxon>Hyphomicrobiales</taxon>
        <taxon>Rhizobiaceae</taxon>
        <taxon>Rhizobium/Agrobacterium group</taxon>
        <taxon>Agrobacterium</taxon>
    </lineage>
</organism>
<proteinExistence type="predicted"/>
<sequence>MFTRVRPERQSALAQPYTALRFRQPASDQGRGRSYALDNGDAVGTLQIGGEFCHASAAQSRAFCNDLTNENLKFSQRHLFQVLAPEY</sequence>
<comment type="caution">
    <text evidence="1">The sequence shown here is derived from an EMBL/GenBank/DDBJ whole genome shotgun (WGS) entry which is preliminary data.</text>
</comment>
<name>A0AAJ2EQB8_9HYPH</name>
<protein>
    <submittedName>
        <fullName evidence="1">Uncharacterized protein</fullName>
    </submittedName>
</protein>
<gene>
    <name evidence="1" type="ORF">QE369_000627</name>
</gene>